<name>A0A6A6SJ30_9PLEO</name>
<dbReference type="OrthoDB" id="442087at2759"/>
<dbReference type="CDD" id="cd06257">
    <property type="entry name" value="DnaJ"/>
    <property type="match status" value="1"/>
</dbReference>
<accession>A0A6A6SJ30</accession>
<reference evidence="2" key="1">
    <citation type="journal article" date="2020" name="Stud. Mycol.">
        <title>101 Dothideomycetes genomes: a test case for predicting lifestyles and emergence of pathogens.</title>
        <authorList>
            <person name="Haridas S."/>
            <person name="Albert R."/>
            <person name="Binder M."/>
            <person name="Bloem J."/>
            <person name="Labutti K."/>
            <person name="Salamov A."/>
            <person name="Andreopoulos B."/>
            <person name="Baker S."/>
            <person name="Barry K."/>
            <person name="Bills G."/>
            <person name="Bluhm B."/>
            <person name="Cannon C."/>
            <person name="Castanera R."/>
            <person name="Culley D."/>
            <person name="Daum C."/>
            <person name="Ezra D."/>
            <person name="Gonzalez J."/>
            <person name="Henrissat B."/>
            <person name="Kuo A."/>
            <person name="Liang C."/>
            <person name="Lipzen A."/>
            <person name="Lutzoni F."/>
            <person name="Magnuson J."/>
            <person name="Mondo S."/>
            <person name="Nolan M."/>
            <person name="Ohm R."/>
            <person name="Pangilinan J."/>
            <person name="Park H.-J."/>
            <person name="Ramirez L."/>
            <person name="Alfaro M."/>
            <person name="Sun H."/>
            <person name="Tritt A."/>
            <person name="Yoshinaga Y."/>
            <person name="Zwiers L.-H."/>
            <person name="Turgeon B."/>
            <person name="Goodwin S."/>
            <person name="Spatafora J."/>
            <person name="Crous P."/>
            <person name="Grigoriev I."/>
        </authorList>
    </citation>
    <scope>NUCLEOTIDE SEQUENCE</scope>
    <source>
        <strain evidence="2">CBS 122681</strain>
    </source>
</reference>
<dbReference type="Proteomes" id="UP000799324">
    <property type="component" value="Unassembled WGS sequence"/>
</dbReference>
<dbReference type="InterPro" id="IPR018253">
    <property type="entry name" value="DnaJ_domain_CS"/>
</dbReference>
<gene>
    <name evidence="2" type="ORF">K491DRAFT_556593</name>
</gene>
<dbReference type="GO" id="GO:0005634">
    <property type="term" value="C:nucleus"/>
    <property type="evidence" value="ECO:0007669"/>
    <property type="project" value="TreeGrafter"/>
</dbReference>
<evidence type="ECO:0000313" key="3">
    <source>
        <dbReference type="Proteomes" id="UP000799324"/>
    </source>
</evidence>
<keyword evidence="3" id="KW-1185">Reference proteome</keyword>
<dbReference type="PANTHER" id="PTHR43948:SF10">
    <property type="entry name" value="MRJ, ISOFORM E"/>
    <property type="match status" value="1"/>
</dbReference>
<dbReference type="SMART" id="SM00271">
    <property type="entry name" value="DnaJ"/>
    <property type="match status" value="1"/>
</dbReference>
<dbReference type="InterPro" id="IPR001623">
    <property type="entry name" value="DnaJ_domain"/>
</dbReference>
<evidence type="ECO:0000313" key="2">
    <source>
        <dbReference type="EMBL" id="KAF2647806.1"/>
    </source>
</evidence>
<sequence length="73" mass="8373">MAPPVPTDDYYHVLEVEQDAPHETIVRSYRKLALKRHPDRNPGSDRAVATAEFQLLGEAYDTLSDATKRRDYD</sequence>
<feature type="domain" description="J" evidence="1">
    <location>
        <begin position="9"/>
        <end position="73"/>
    </location>
</feature>
<dbReference type="EMBL" id="MU004581">
    <property type="protein sequence ID" value="KAF2647806.1"/>
    <property type="molecule type" value="Genomic_DNA"/>
</dbReference>
<dbReference type="GO" id="GO:0051087">
    <property type="term" value="F:protein-folding chaperone binding"/>
    <property type="evidence" value="ECO:0007669"/>
    <property type="project" value="TreeGrafter"/>
</dbReference>
<keyword evidence="2" id="KW-0346">Stress response</keyword>
<dbReference type="GO" id="GO:0044183">
    <property type="term" value="F:protein folding chaperone"/>
    <property type="evidence" value="ECO:0007669"/>
    <property type="project" value="TreeGrafter"/>
</dbReference>
<dbReference type="GO" id="GO:0005737">
    <property type="term" value="C:cytoplasm"/>
    <property type="evidence" value="ECO:0007669"/>
    <property type="project" value="TreeGrafter"/>
</dbReference>
<dbReference type="GO" id="GO:0051082">
    <property type="term" value="F:unfolded protein binding"/>
    <property type="evidence" value="ECO:0007669"/>
    <property type="project" value="TreeGrafter"/>
</dbReference>
<protein>
    <submittedName>
        <fullName evidence="2">Heat shock protein DnaJ</fullName>
    </submittedName>
</protein>
<organism evidence="2 3">
    <name type="scientific">Lophiostoma macrostomum CBS 122681</name>
    <dbReference type="NCBI Taxonomy" id="1314788"/>
    <lineage>
        <taxon>Eukaryota</taxon>
        <taxon>Fungi</taxon>
        <taxon>Dikarya</taxon>
        <taxon>Ascomycota</taxon>
        <taxon>Pezizomycotina</taxon>
        <taxon>Dothideomycetes</taxon>
        <taxon>Pleosporomycetidae</taxon>
        <taxon>Pleosporales</taxon>
        <taxon>Lophiostomataceae</taxon>
        <taxon>Lophiostoma</taxon>
    </lineage>
</organism>
<dbReference type="Pfam" id="PF00226">
    <property type="entry name" value="DnaJ"/>
    <property type="match status" value="1"/>
</dbReference>
<dbReference type="PANTHER" id="PTHR43948">
    <property type="entry name" value="DNAJ HOMOLOG SUBFAMILY B"/>
    <property type="match status" value="1"/>
</dbReference>
<dbReference type="AlphaFoldDB" id="A0A6A6SJ30"/>
<dbReference type="Gene3D" id="1.10.287.110">
    <property type="entry name" value="DnaJ domain"/>
    <property type="match status" value="1"/>
</dbReference>
<evidence type="ECO:0000259" key="1">
    <source>
        <dbReference type="PROSITE" id="PS50076"/>
    </source>
</evidence>
<dbReference type="PRINTS" id="PR00625">
    <property type="entry name" value="JDOMAIN"/>
</dbReference>
<feature type="non-terminal residue" evidence="2">
    <location>
        <position position="73"/>
    </location>
</feature>
<proteinExistence type="predicted"/>
<dbReference type="PROSITE" id="PS50076">
    <property type="entry name" value="DNAJ_2"/>
    <property type="match status" value="1"/>
</dbReference>
<dbReference type="SUPFAM" id="SSF46565">
    <property type="entry name" value="Chaperone J-domain"/>
    <property type="match status" value="1"/>
</dbReference>
<dbReference type="InterPro" id="IPR036869">
    <property type="entry name" value="J_dom_sf"/>
</dbReference>
<dbReference type="PROSITE" id="PS00636">
    <property type="entry name" value="DNAJ_1"/>
    <property type="match status" value="1"/>
</dbReference>